<dbReference type="GO" id="GO:0016829">
    <property type="term" value="F:lyase activity"/>
    <property type="evidence" value="ECO:0007669"/>
    <property type="project" value="UniProtKB-KW"/>
</dbReference>
<feature type="transmembrane region" description="Helical" evidence="1">
    <location>
        <begin position="423"/>
        <end position="441"/>
    </location>
</feature>
<evidence type="ECO:0000256" key="1">
    <source>
        <dbReference type="SAM" id="Phobius"/>
    </source>
</evidence>
<dbReference type="Pfam" id="PF24684">
    <property type="entry name" value="Vgb_lyase"/>
    <property type="match status" value="1"/>
</dbReference>
<proteinExistence type="predicted"/>
<dbReference type="EMBL" id="MT631510">
    <property type="protein sequence ID" value="QNO52436.1"/>
    <property type="molecule type" value="Genomic_DNA"/>
</dbReference>
<organism evidence="2">
    <name type="scientific">Candidatus Methanophagaceae archaeon ANME-1 ERB6</name>
    <dbReference type="NCBI Taxonomy" id="2759912"/>
    <lineage>
        <taxon>Archaea</taxon>
        <taxon>Methanobacteriati</taxon>
        <taxon>Methanobacteriota</taxon>
        <taxon>Stenosarchaea group</taxon>
        <taxon>Methanomicrobia</taxon>
        <taxon>Candidatus Methanophagales</taxon>
        <taxon>Candidatus Methanophagaceae</taxon>
    </lineage>
</organism>
<keyword evidence="1" id="KW-0472">Membrane</keyword>
<keyword evidence="1" id="KW-0812">Transmembrane</keyword>
<evidence type="ECO:0000313" key="2">
    <source>
        <dbReference type="EMBL" id="QNO52436.1"/>
    </source>
</evidence>
<dbReference type="Gene3D" id="2.120.10.30">
    <property type="entry name" value="TolB, C-terminal domain"/>
    <property type="match status" value="1"/>
</dbReference>
<accession>A0A7G9YWQ2</accession>
<dbReference type="AlphaFoldDB" id="A0A7G9YWQ2"/>
<name>A0A7G9YWQ2_9EURY</name>
<dbReference type="InterPro" id="IPR011042">
    <property type="entry name" value="6-blade_b-propeller_TolB-like"/>
</dbReference>
<dbReference type="SUPFAM" id="SSF63829">
    <property type="entry name" value="Calcium-dependent phosphotriesterase"/>
    <property type="match status" value="1"/>
</dbReference>
<keyword evidence="2" id="KW-0456">Lyase</keyword>
<keyword evidence="1" id="KW-1133">Transmembrane helix</keyword>
<dbReference type="InterPro" id="IPR015943">
    <property type="entry name" value="WD40/YVTN_repeat-like_dom_sf"/>
</dbReference>
<reference evidence="2" key="1">
    <citation type="submission" date="2020-06" db="EMBL/GenBank/DDBJ databases">
        <title>Unique genomic features of the anaerobic methanotrophic archaea.</title>
        <authorList>
            <person name="Chadwick G.L."/>
            <person name="Skennerton C.T."/>
            <person name="Laso-Perez R."/>
            <person name="Leu A.O."/>
            <person name="Speth D.R."/>
            <person name="Yu H."/>
            <person name="Morgan-Lang C."/>
            <person name="Hatzenpichler R."/>
            <person name="Goudeau D."/>
            <person name="Malmstrom R."/>
            <person name="Brazelton W.J."/>
            <person name="Woyke T."/>
            <person name="Hallam S.J."/>
            <person name="Tyson G.W."/>
            <person name="Wegener G."/>
            <person name="Boetius A."/>
            <person name="Orphan V."/>
        </authorList>
    </citation>
    <scope>NUCLEOTIDE SEQUENCE</scope>
</reference>
<protein>
    <submittedName>
        <fullName evidence="2">Virginiamycin B lyase</fullName>
        <ecNumber evidence="2">4.2.99.-</ecNumber>
    </submittedName>
</protein>
<dbReference type="InterPro" id="IPR051344">
    <property type="entry name" value="Vgb"/>
</dbReference>
<dbReference type="PANTHER" id="PTHR40274">
    <property type="entry name" value="VIRGINIAMYCIN B LYASE"/>
    <property type="match status" value="1"/>
</dbReference>
<dbReference type="EC" id="4.2.99.-" evidence="2"/>
<dbReference type="PANTHER" id="PTHR40274:SF3">
    <property type="entry name" value="VIRGINIAMYCIN B LYASE"/>
    <property type="match status" value="1"/>
</dbReference>
<dbReference type="Gene3D" id="2.130.10.10">
    <property type="entry name" value="YVTN repeat-like/Quinoprotein amine dehydrogenase"/>
    <property type="match status" value="1"/>
</dbReference>
<gene>
    <name evidence="2" type="primary">vgb</name>
    <name evidence="2" type="ORF">DJCILHOG_00018</name>
</gene>
<sequence length="453" mass="49765">MFKKSLTILFIVLCLFILLSLCLFSPTMAWDLSGSLEEWDTSPLRPYDITVLPDGSAWLTYRDVGAPDWPVGIIFTINPSDGSTTEFQAPSAWGNSGFWTIDRGPDNTLWIADQEYRIVNFDPSTEVFTEYPLPTSQFTLPASPFGVSVAPDGKVWFTCWNDPCLGCYDPGTGTWQRFAPLFADVLPDPPVEIAFADDGTVWFTIRKGPGLSPGLGRLDPTTGVFAAWINPYPEADRPYGIAVVDGMVWFLDHGANLLVRFDPDHPSEPDTYSTPPDLQDPHFLVVDPDGIIWMTAAVSGAIGTFDPATEAFDSLTLSDPTAFPMGISMSSTEIWWAKATFFTGQGGVGRFTPQEPSVPLLTWIDQRLKDVFRGLWDILMLKRWETIRSPLPALAGLVIAGSPWVVPALTGLVIAGVIAGSPWVVPALVGLVMTVLIVFAATRMQRFKRIPPR</sequence>